<dbReference type="InterPro" id="IPR009883">
    <property type="entry name" value="YgfX"/>
</dbReference>
<reference evidence="2 3" key="1">
    <citation type="submission" date="2016-03" db="EMBL/GenBank/DDBJ databases">
        <authorList>
            <person name="Ploux O."/>
        </authorList>
    </citation>
    <scope>NUCLEOTIDE SEQUENCE [LARGE SCALE GENOMIC DNA]</scope>
    <source>
        <strain evidence="2 3">R-45371</strain>
    </source>
</reference>
<gene>
    <name evidence="2" type="ORF">A1353_17545</name>
</gene>
<feature type="transmembrane region" description="Helical" evidence="1">
    <location>
        <begin position="72"/>
        <end position="90"/>
    </location>
</feature>
<organism evidence="2 3">
    <name type="scientific">Methylomonas methanica</name>
    <dbReference type="NCBI Taxonomy" id="421"/>
    <lineage>
        <taxon>Bacteria</taxon>
        <taxon>Pseudomonadati</taxon>
        <taxon>Pseudomonadota</taxon>
        <taxon>Gammaproteobacteria</taxon>
        <taxon>Methylococcales</taxon>
        <taxon>Methylococcaceae</taxon>
        <taxon>Methylomonas</taxon>
    </lineage>
</organism>
<evidence type="ECO:0000313" key="2">
    <source>
        <dbReference type="EMBL" id="OAI01947.1"/>
    </source>
</evidence>
<dbReference type="EMBL" id="LUUH01000065">
    <property type="protein sequence ID" value="OAI01947.1"/>
    <property type="molecule type" value="Genomic_DNA"/>
</dbReference>
<comment type="caution">
    <text evidence="2">The sequence shown here is derived from an EMBL/GenBank/DDBJ whole genome shotgun (WGS) entry which is preliminary data.</text>
</comment>
<proteinExistence type="predicted"/>
<name>A0A177M889_METMH</name>
<dbReference type="AlphaFoldDB" id="A0A177M889"/>
<keyword evidence="1" id="KW-1133">Transmembrane helix</keyword>
<evidence type="ECO:0000313" key="3">
    <source>
        <dbReference type="Proteomes" id="UP000077763"/>
    </source>
</evidence>
<dbReference type="Proteomes" id="UP000077763">
    <property type="component" value="Unassembled WGS sequence"/>
</dbReference>
<protein>
    <submittedName>
        <fullName evidence="2">Uncharacterized protein</fullName>
    </submittedName>
</protein>
<sequence>MLIFIVSAIHALTLVACWLNALPIPYKGLLTMAVLLSWRSNMASGEIGVAYLRYTPKHGWSLLGNGDHYQSIEIQASTVVTGLLIALHWVHDKGRRQSMIIPKDAMSNNDYRKLSVCLIISGHGHG</sequence>
<accession>A0A177M889</accession>
<evidence type="ECO:0000256" key="1">
    <source>
        <dbReference type="SAM" id="Phobius"/>
    </source>
</evidence>
<dbReference type="Pfam" id="PF07254">
    <property type="entry name" value="Cpta_toxin"/>
    <property type="match status" value="1"/>
</dbReference>
<keyword evidence="1" id="KW-0812">Transmembrane</keyword>
<keyword evidence="1" id="KW-0472">Membrane</keyword>